<dbReference type="EMBL" id="JAHLEM010000040">
    <property type="protein sequence ID" value="MBU3863470.1"/>
    <property type="molecule type" value="Genomic_DNA"/>
</dbReference>
<comment type="caution">
    <text evidence="1">The sequence shown here is derived from an EMBL/GenBank/DDBJ whole genome shotgun (WGS) entry which is preliminary data.</text>
</comment>
<proteinExistence type="predicted"/>
<dbReference type="Proteomes" id="UP000720508">
    <property type="component" value="Unassembled WGS sequence"/>
</dbReference>
<keyword evidence="2" id="KW-1185">Reference proteome</keyword>
<feature type="non-terminal residue" evidence="1">
    <location>
        <position position="68"/>
    </location>
</feature>
<name>A0ABS6C996_9ACTN</name>
<protein>
    <submittedName>
        <fullName evidence="1">Helix-turn-helix transcriptional regulator</fullName>
    </submittedName>
</protein>
<gene>
    <name evidence="1" type="ORF">KN815_05030</name>
</gene>
<evidence type="ECO:0000313" key="2">
    <source>
        <dbReference type="Proteomes" id="UP000720508"/>
    </source>
</evidence>
<sequence>MAGAEVPVLALYSDATARGALLVLVLTEETPVPAGSVAAARTLWDLVTAHRDRMAAEAVPGTLAQSRA</sequence>
<organism evidence="1 2">
    <name type="scientific">Streptomyces niphimycinicus</name>
    <dbReference type="NCBI Taxonomy" id="2842201"/>
    <lineage>
        <taxon>Bacteria</taxon>
        <taxon>Bacillati</taxon>
        <taxon>Actinomycetota</taxon>
        <taxon>Actinomycetes</taxon>
        <taxon>Kitasatosporales</taxon>
        <taxon>Streptomycetaceae</taxon>
        <taxon>Streptomyces</taxon>
    </lineage>
</organism>
<reference evidence="1 2" key="1">
    <citation type="submission" date="2021-06" db="EMBL/GenBank/DDBJ databases">
        <authorList>
            <person name="Pan X."/>
        </authorList>
    </citation>
    <scope>NUCLEOTIDE SEQUENCE [LARGE SCALE GENOMIC DNA]</scope>
    <source>
        <strain evidence="1 2">4503</strain>
    </source>
</reference>
<evidence type="ECO:0000313" key="1">
    <source>
        <dbReference type="EMBL" id="MBU3863470.1"/>
    </source>
</evidence>
<accession>A0ABS6C996</accession>